<dbReference type="AlphaFoldDB" id="A0AA39IXR5"/>
<proteinExistence type="predicted"/>
<dbReference type="PANTHER" id="PTHR21310:SF13">
    <property type="entry name" value="AMINOGLYCOSIDE PHOSPHOTRANSFERASE DOMAIN-CONTAINING PROTEIN"/>
    <property type="match status" value="1"/>
</dbReference>
<dbReference type="InterPro" id="IPR051678">
    <property type="entry name" value="AGP_Transferase"/>
</dbReference>
<name>A0AA39IXR5_9AGAR</name>
<sequence length="338" mass="39032">MPHHINMEVLKSRIQRYLQDDAISLHSLDSFSNHVTYRVDSSFYGELLLRVAWAAVWSDGTRQYKEVSDFKMRSEVATMHYVKEHTTIPVPDVLFYDPDWDRKVGGEWMLMRYIDGINPVYLWRTLTDDQWEALCTSIADIWSQLMRLRFKFVGSIYEQQVESETGSIGSPEACMSGPFLSSRDWLIAIANEKLEPIRRTIPDPDDEQAHKWREASIDAWKKSPLLDSDSCDHEQIVLSHIDYSLHNILVDRDDPTRVVAVVDWEGARTVPMSATSNGMRERIVSQIPGWKFTIGDGGDVLRLLQARAEFSGCDPSMYNTGRPIRHKMSWIDVRCLIF</sequence>
<gene>
    <name evidence="2" type="ORF">EV421DRAFT_2041604</name>
</gene>
<dbReference type="InterPro" id="IPR011009">
    <property type="entry name" value="Kinase-like_dom_sf"/>
</dbReference>
<dbReference type="GO" id="GO:0016301">
    <property type="term" value="F:kinase activity"/>
    <property type="evidence" value="ECO:0007669"/>
    <property type="project" value="UniProtKB-KW"/>
</dbReference>
<keyword evidence="3" id="KW-1185">Reference proteome</keyword>
<organism evidence="2 3">
    <name type="scientific">Armillaria borealis</name>
    <dbReference type="NCBI Taxonomy" id="47425"/>
    <lineage>
        <taxon>Eukaryota</taxon>
        <taxon>Fungi</taxon>
        <taxon>Dikarya</taxon>
        <taxon>Basidiomycota</taxon>
        <taxon>Agaricomycotina</taxon>
        <taxon>Agaricomycetes</taxon>
        <taxon>Agaricomycetidae</taxon>
        <taxon>Agaricales</taxon>
        <taxon>Marasmiineae</taxon>
        <taxon>Physalacriaceae</taxon>
        <taxon>Armillaria</taxon>
    </lineage>
</organism>
<dbReference type="Proteomes" id="UP001175226">
    <property type="component" value="Unassembled WGS sequence"/>
</dbReference>
<reference evidence="2" key="1">
    <citation type="submission" date="2023-06" db="EMBL/GenBank/DDBJ databases">
        <authorList>
            <consortium name="Lawrence Berkeley National Laboratory"/>
            <person name="Ahrendt S."/>
            <person name="Sahu N."/>
            <person name="Indic B."/>
            <person name="Wong-Bajracharya J."/>
            <person name="Merenyi Z."/>
            <person name="Ke H.-M."/>
            <person name="Monk M."/>
            <person name="Kocsube S."/>
            <person name="Drula E."/>
            <person name="Lipzen A."/>
            <person name="Balint B."/>
            <person name="Henrissat B."/>
            <person name="Andreopoulos B."/>
            <person name="Martin F.M."/>
            <person name="Harder C.B."/>
            <person name="Rigling D."/>
            <person name="Ford K.L."/>
            <person name="Foster G.D."/>
            <person name="Pangilinan J."/>
            <person name="Papanicolaou A."/>
            <person name="Barry K."/>
            <person name="LaButti K."/>
            <person name="Viragh M."/>
            <person name="Koriabine M."/>
            <person name="Yan M."/>
            <person name="Riley R."/>
            <person name="Champramary S."/>
            <person name="Plett K.L."/>
            <person name="Tsai I.J."/>
            <person name="Slot J."/>
            <person name="Sipos G."/>
            <person name="Plett J."/>
            <person name="Nagy L.G."/>
            <person name="Grigoriev I.V."/>
        </authorList>
    </citation>
    <scope>NUCLEOTIDE SEQUENCE</scope>
    <source>
        <strain evidence="2">FPL87.14</strain>
    </source>
</reference>
<feature type="domain" description="Aminoglycoside phosphotransferase" evidence="1">
    <location>
        <begin position="43"/>
        <end position="269"/>
    </location>
</feature>
<dbReference type="PANTHER" id="PTHR21310">
    <property type="entry name" value="AMINOGLYCOSIDE PHOSPHOTRANSFERASE-RELATED-RELATED"/>
    <property type="match status" value="1"/>
</dbReference>
<keyword evidence="2" id="KW-0808">Transferase</keyword>
<comment type="caution">
    <text evidence="2">The sequence shown here is derived from an EMBL/GenBank/DDBJ whole genome shotgun (WGS) entry which is preliminary data.</text>
</comment>
<dbReference type="InterPro" id="IPR002575">
    <property type="entry name" value="Aminoglycoside_PTrfase"/>
</dbReference>
<dbReference type="SUPFAM" id="SSF56112">
    <property type="entry name" value="Protein kinase-like (PK-like)"/>
    <property type="match status" value="1"/>
</dbReference>
<dbReference type="Gene3D" id="3.90.1200.10">
    <property type="match status" value="1"/>
</dbReference>
<protein>
    <submittedName>
        <fullName evidence="2">Kinase-like domain-containing protein</fullName>
    </submittedName>
</protein>
<accession>A0AA39IXR5</accession>
<keyword evidence="2" id="KW-0418">Kinase</keyword>
<evidence type="ECO:0000313" key="3">
    <source>
        <dbReference type="Proteomes" id="UP001175226"/>
    </source>
</evidence>
<evidence type="ECO:0000259" key="1">
    <source>
        <dbReference type="Pfam" id="PF01636"/>
    </source>
</evidence>
<dbReference type="EMBL" id="JAUEPT010000132">
    <property type="protein sequence ID" value="KAK0430813.1"/>
    <property type="molecule type" value="Genomic_DNA"/>
</dbReference>
<dbReference type="Pfam" id="PF01636">
    <property type="entry name" value="APH"/>
    <property type="match status" value="1"/>
</dbReference>
<evidence type="ECO:0000313" key="2">
    <source>
        <dbReference type="EMBL" id="KAK0430813.1"/>
    </source>
</evidence>